<dbReference type="Proteomes" id="UP001167357">
    <property type="component" value="Unassembled WGS sequence"/>
</dbReference>
<feature type="compositionally biased region" description="Gly residues" evidence="1">
    <location>
        <begin position="112"/>
        <end position="131"/>
    </location>
</feature>
<accession>A0ABT0LWM2</accession>
<protein>
    <recommendedName>
        <fullName evidence="5">Secreted protein</fullName>
    </recommendedName>
</protein>
<feature type="signal peptide" evidence="2">
    <location>
        <begin position="1"/>
        <end position="21"/>
    </location>
</feature>
<organism evidence="3 4">
    <name type="scientific">Xanthomonas nasturtii</name>
    <dbReference type="NCBI Taxonomy" id="1843581"/>
    <lineage>
        <taxon>Bacteria</taxon>
        <taxon>Pseudomonadati</taxon>
        <taxon>Pseudomonadota</taxon>
        <taxon>Gammaproteobacteria</taxon>
        <taxon>Lysobacterales</taxon>
        <taxon>Lysobacteraceae</taxon>
        <taxon>Xanthomonas</taxon>
    </lineage>
</organism>
<gene>
    <name evidence="3" type="ORF">M3O51_21265</name>
</gene>
<evidence type="ECO:0000313" key="3">
    <source>
        <dbReference type="EMBL" id="MCL1553746.1"/>
    </source>
</evidence>
<feature type="chain" id="PRO_5046780651" description="Secreted protein" evidence="2">
    <location>
        <begin position="22"/>
        <end position="155"/>
    </location>
</feature>
<name>A0ABT0LWM2_9XANT</name>
<keyword evidence="4" id="KW-1185">Reference proteome</keyword>
<sequence>MKKTHVVSVAFLMLLSTAALATWYGRYYCGSCTFNDPFATGDTDGFIRAEVNKKVASWVDSKGLASSVTICNGTTCATYQYIKLSGIFQYKGYYFSNWNGVGEYTPPADGTSGDGASGGAYGNNGSQGGNSGTYNPPPRSGGGSGTVTVRPPQAF</sequence>
<keyword evidence="2" id="KW-0732">Signal</keyword>
<comment type="caution">
    <text evidence="3">The sequence shown here is derived from an EMBL/GenBank/DDBJ whole genome shotgun (WGS) entry which is preliminary data.</text>
</comment>
<dbReference type="EMBL" id="JAMBED010000116">
    <property type="protein sequence ID" value="MCL1553746.1"/>
    <property type="molecule type" value="Genomic_DNA"/>
</dbReference>
<proteinExistence type="predicted"/>
<evidence type="ECO:0008006" key="5">
    <source>
        <dbReference type="Google" id="ProtNLM"/>
    </source>
</evidence>
<reference evidence="3" key="1">
    <citation type="submission" date="2022-04" db="EMBL/GenBank/DDBJ databases">
        <title>Genomic comparison of 19 strains of Xanthomonas nasturtii, a newly emerging watercress pathogen.</title>
        <authorList>
            <person name="Harrison J."/>
            <person name="Greer S."/>
            <person name="Hussain R."/>
            <person name="Lascelles D."/>
            <person name="Roberts M."/>
            <person name="Carter B."/>
            <person name="Bryning A."/>
            <person name="Carroll S."/>
            <person name="Aspin A."/>
            <person name="Cruz L."/>
            <person name="Cruz J."/>
            <person name="Grant M."/>
            <person name="Vicente J."/>
            <person name="Studholme D.J."/>
        </authorList>
    </citation>
    <scope>NUCLEOTIDE SEQUENCE</scope>
    <source>
        <strain evidence="3">10016B</strain>
    </source>
</reference>
<evidence type="ECO:0000256" key="1">
    <source>
        <dbReference type="SAM" id="MobiDB-lite"/>
    </source>
</evidence>
<feature type="region of interest" description="Disordered" evidence="1">
    <location>
        <begin position="109"/>
        <end position="155"/>
    </location>
</feature>
<evidence type="ECO:0000256" key="2">
    <source>
        <dbReference type="SAM" id="SignalP"/>
    </source>
</evidence>
<dbReference type="RefSeq" id="WP_249048628.1">
    <property type="nucleotide sequence ID" value="NZ_JAMBED010000116.1"/>
</dbReference>
<evidence type="ECO:0000313" key="4">
    <source>
        <dbReference type="Proteomes" id="UP001167357"/>
    </source>
</evidence>